<evidence type="ECO:0000256" key="1">
    <source>
        <dbReference type="SAM" id="MobiDB-lite"/>
    </source>
</evidence>
<feature type="compositionally biased region" description="Polar residues" evidence="1">
    <location>
        <begin position="102"/>
        <end position="111"/>
    </location>
</feature>
<organism evidence="2 3">
    <name type="scientific">Volvox reticuliferus</name>
    <dbReference type="NCBI Taxonomy" id="1737510"/>
    <lineage>
        <taxon>Eukaryota</taxon>
        <taxon>Viridiplantae</taxon>
        <taxon>Chlorophyta</taxon>
        <taxon>core chlorophytes</taxon>
        <taxon>Chlorophyceae</taxon>
        <taxon>CS clade</taxon>
        <taxon>Chlamydomonadales</taxon>
        <taxon>Volvocaceae</taxon>
        <taxon>Volvox</taxon>
    </lineage>
</organism>
<name>A0A8J4G070_9CHLO</name>
<dbReference type="Proteomes" id="UP000747110">
    <property type="component" value="Unassembled WGS sequence"/>
</dbReference>
<evidence type="ECO:0000313" key="2">
    <source>
        <dbReference type="EMBL" id="GIL93224.1"/>
    </source>
</evidence>
<accession>A0A8J4G070</accession>
<sequence length="111" mass="12030">ALAGRAACVGPETEVNEMPIYQTHRRHRPARLPMMTWTTLKPEKKWRTSSSPAENGSPRSRSTEDLGCGGGCCSETSVKPCSLDGSSAMVLLPDRDGVAQTEARSISRQKL</sequence>
<feature type="region of interest" description="Disordered" evidence="1">
    <location>
        <begin position="40"/>
        <end position="68"/>
    </location>
</feature>
<dbReference type="AlphaFoldDB" id="A0A8J4G070"/>
<reference evidence="2" key="1">
    <citation type="journal article" date="2021" name="Proc. Natl. Acad. Sci. U.S.A.">
        <title>Three genomes in the algal genus Volvox reveal the fate of a haploid sex-determining region after a transition to homothallism.</title>
        <authorList>
            <person name="Yamamoto K."/>
            <person name="Hamaji T."/>
            <person name="Kawai-Toyooka H."/>
            <person name="Matsuzaki R."/>
            <person name="Takahashi F."/>
            <person name="Nishimura Y."/>
            <person name="Kawachi M."/>
            <person name="Noguchi H."/>
            <person name="Minakuchi Y."/>
            <person name="Umen J.G."/>
            <person name="Toyoda A."/>
            <person name="Nozaki H."/>
        </authorList>
    </citation>
    <scope>NUCLEOTIDE SEQUENCE</scope>
    <source>
        <strain evidence="2">NIES-3786</strain>
    </source>
</reference>
<proteinExistence type="predicted"/>
<evidence type="ECO:0000313" key="3">
    <source>
        <dbReference type="Proteomes" id="UP000747110"/>
    </source>
</evidence>
<gene>
    <name evidence="2" type="ORF">Vretifemale_20652</name>
</gene>
<protein>
    <submittedName>
        <fullName evidence="2">Uncharacterized protein</fullName>
    </submittedName>
</protein>
<comment type="caution">
    <text evidence="2">The sequence shown here is derived from an EMBL/GenBank/DDBJ whole genome shotgun (WGS) entry which is preliminary data.</text>
</comment>
<feature type="region of interest" description="Disordered" evidence="1">
    <location>
        <begin position="92"/>
        <end position="111"/>
    </location>
</feature>
<dbReference type="EMBL" id="BNCP01000090">
    <property type="protein sequence ID" value="GIL93224.1"/>
    <property type="molecule type" value="Genomic_DNA"/>
</dbReference>
<feature type="non-terminal residue" evidence="2">
    <location>
        <position position="1"/>
    </location>
</feature>
<keyword evidence="3" id="KW-1185">Reference proteome</keyword>
<feature type="compositionally biased region" description="Polar residues" evidence="1">
    <location>
        <begin position="48"/>
        <end position="60"/>
    </location>
</feature>